<gene>
    <name evidence="1" type="ORF">Bca52824_018612</name>
</gene>
<dbReference type="Proteomes" id="UP000886595">
    <property type="component" value="Unassembled WGS sequence"/>
</dbReference>
<evidence type="ECO:0000313" key="1">
    <source>
        <dbReference type="EMBL" id="KAG2315490.1"/>
    </source>
</evidence>
<name>A0A8X8AXM9_BRACI</name>
<evidence type="ECO:0000313" key="2">
    <source>
        <dbReference type="Proteomes" id="UP000886595"/>
    </source>
</evidence>
<dbReference type="InterPro" id="IPR036641">
    <property type="entry name" value="HPT_dom_sf"/>
</dbReference>
<dbReference type="EMBL" id="JAAMPC010000004">
    <property type="protein sequence ID" value="KAG2315490.1"/>
    <property type="molecule type" value="Genomic_DNA"/>
</dbReference>
<accession>A0A8X8AXM9</accession>
<keyword evidence="2" id="KW-1185">Reference proteome</keyword>
<proteinExistence type="predicted"/>
<organism evidence="1 2">
    <name type="scientific">Brassica carinata</name>
    <name type="common">Ethiopian mustard</name>
    <name type="synonym">Abyssinian cabbage</name>
    <dbReference type="NCBI Taxonomy" id="52824"/>
    <lineage>
        <taxon>Eukaryota</taxon>
        <taxon>Viridiplantae</taxon>
        <taxon>Streptophyta</taxon>
        <taxon>Embryophyta</taxon>
        <taxon>Tracheophyta</taxon>
        <taxon>Spermatophyta</taxon>
        <taxon>Magnoliopsida</taxon>
        <taxon>eudicotyledons</taxon>
        <taxon>Gunneridae</taxon>
        <taxon>Pentapetalae</taxon>
        <taxon>rosids</taxon>
        <taxon>malvids</taxon>
        <taxon>Brassicales</taxon>
        <taxon>Brassicaceae</taxon>
        <taxon>Brassiceae</taxon>
        <taxon>Brassica</taxon>
    </lineage>
</organism>
<protein>
    <submittedName>
        <fullName evidence="1">Uncharacterized protein</fullName>
    </submittedName>
</protein>
<comment type="caution">
    <text evidence="1">The sequence shown here is derived from an EMBL/GenBank/DDBJ whole genome shotgun (WGS) entry which is preliminary data.</text>
</comment>
<dbReference type="OrthoDB" id="278212at2759"/>
<dbReference type="Gene3D" id="1.20.120.160">
    <property type="entry name" value="HPT domain"/>
    <property type="match status" value="1"/>
</dbReference>
<dbReference type="GO" id="GO:0000160">
    <property type="term" value="P:phosphorelay signal transduction system"/>
    <property type="evidence" value="ECO:0007669"/>
    <property type="project" value="InterPro"/>
</dbReference>
<sequence length="83" mass="9503">MAAMFDRSVPSSKSTSTEPDFVLHITFDCWCQEGQRLVSYLQGILRRQVDIEYKALKTKLQDMLNIEKQIIQTGGKVPQVDIN</sequence>
<dbReference type="AlphaFoldDB" id="A0A8X8AXM9"/>
<reference evidence="1 2" key="1">
    <citation type="submission" date="2020-02" db="EMBL/GenBank/DDBJ databases">
        <authorList>
            <person name="Ma Q."/>
            <person name="Huang Y."/>
            <person name="Song X."/>
            <person name="Pei D."/>
        </authorList>
    </citation>
    <scope>NUCLEOTIDE SEQUENCE [LARGE SCALE GENOMIC DNA]</scope>
    <source>
        <strain evidence="1">Sxm20200214</strain>
        <tissue evidence="1">Leaf</tissue>
    </source>
</reference>